<organism evidence="2 3">
    <name type="scientific">Prunus armeniaca</name>
    <name type="common">Apricot</name>
    <name type="synonym">Armeniaca vulgaris</name>
    <dbReference type="NCBI Taxonomy" id="36596"/>
    <lineage>
        <taxon>Eukaryota</taxon>
        <taxon>Viridiplantae</taxon>
        <taxon>Streptophyta</taxon>
        <taxon>Embryophyta</taxon>
        <taxon>Tracheophyta</taxon>
        <taxon>Spermatophyta</taxon>
        <taxon>Magnoliopsida</taxon>
        <taxon>eudicotyledons</taxon>
        <taxon>Gunneridae</taxon>
        <taxon>Pentapetalae</taxon>
        <taxon>rosids</taxon>
        <taxon>fabids</taxon>
        <taxon>Rosales</taxon>
        <taxon>Rosaceae</taxon>
        <taxon>Amygdaloideae</taxon>
        <taxon>Amygdaleae</taxon>
        <taxon>Prunus</taxon>
    </lineage>
</organism>
<dbReference type="AlphaFoldDB" id="A0A6J5Y683"/>
<name>A0A6J5Y683_PRUAR</name>
<sequence>MARDSLIEAEKLFEGKAEASTSEVSAVKTSTTEEDFFEELMKTPTDSLTNLVPEDKLRMPRLRMNLHWVCSTANLEEPSDRPKGKWPKTVTRPRSITRQKRRPTAKIYQDGVK</sequence>
<feature type="compositionally biased region" description="Basic residues" evidence="1">
    <location>
        <begin position="95"/>
        <end position="104"/>
    </location>
</feature>
<reference evidence="3" key="1">
    <citation type="journal article" date="2020" name="Genome Biol.">
        <title>Gamete binning: chromosome-level and haplotype-resolved genome assembly enabled by high-throughput single-cell sequencing of gamete genomes.</title>
        <authorList>
            <person name="Campoy J.A."/>
            <person name="Sun H."/>
            <person name="Goel M."/>
            <person name="Jiao W.-B."/>
            <person name="Folz-Donahue K."/>
            <person name="Wang N."/>
            <person name="Rubio M."/>
            <person name="Liu C."/>
            <person name="Kukat C."/>
            <person name="Ruiz D."/>
            <person name="Huettel B."/>
            <person name="Schneeberger K."/>
        </authorList>
    </citation>
    <scope>NUCLEOTIDE SEQUENCE [LARGE SCALE GENOMIC DNA]</scope>
    <source>
        <strain evidence="3">cv. Rojo Pasion</strain>
    </source>
</reference>
<protein>
    <submittedName>
        <fullName evidence="2">Uncharacterized protein</fullName>
    </submittedName>
</protein>
<accession>A0A6J5Y683</accession>
<keyword evidence="3" id="KW-1185">Reference proteome</keyword>
<feature type="region of interest" description="Disordered" evidence="1">
    <location>
        <begin position="75"/>
        <end position="113"/>
    </location>
</feature>
<dbReference type="Proteomes" id="UP000507245">
    <property type="component" value="Unassembled WGS sequence"/>
</dbReference>
<evidence type="ECO:0000313" key="2">
    <source>
        <dbReference type="EMBL" id="CAB4319907.1"/>
    </source>
</evidence>
<evidence type="ECO:0000256" key="1">
    <source>
        <dbReference type="SAM" id="MobiDB-lite"/>
    </source>
</evidence>
<dbReference type="EMBL" id="CAEKKB010000008">
    <property type="protein sequence ID" value="CAB4319907.1"/>
    <property type="molecule type" value="Genomic_DNA"/>
</dbReference>
<gene>
    <name evidence="2" type="ORF">ORAREDHAP_LOCUS47850</name>
</gene>
<proteinExistence type="predicted"/>
<evidence type="ECO:0000313" key="3">
    <source>
        <dbReference type="Proteomes" id="UP000507245"/>
    </source>
</evidence>